<dbReference type="GO" id="GO:0005576">
    <property type="term" value="C:extracellular region"/>
    <property type="evidence" value="ECO:0007669"/>
    <property type="project" value="UniProtKB-SubCell"/>
</dbReference>
<proteinExistence type="predicted"/>
<gene>
    <name evidence="5" type="ORF">F444_09065</name>
</gene>
<evidence type="ECO:0000256" key="1">
    <source>
        <dbReference type="ARBA" id="ARBA00004340"/>
    </source>
</evidence>
<organism evidence="5 6">
    <name type="scientific">Phytophthora nicotianae P1976</name>
    <dbReference type="NCBI Taxonomy" id="1317066"/>
    <lineage>
        <taxon>Eukaryota</taxon>
        <taxon>Sar</taxon>
        <taxon>Stramenopiles</taxon>
        <taxon>Oomycota</taxon>
        <taxon>Peronosporomycetes</taxon>
        <taxon>Peronosporales</taxon>
        <taxon>Peronosporaceae</taxon>
        <taxon>Phytophthora</taxon>
    </lineage>
</organism>
<dbReference type="Proteomes" id="UP000028582">
    <property type="component" value="Unassembled WGS sequence"/>
</dbReference>
<comment type="subcellular location">
    <subcellularLocation>
        <location evidence="1">Host cell</location>
    </subcellularLocation>
    <subcellularLocation>
        <location evidence="2">Secreted</location>
    </subcellularLocation>
</comment>
<dbReference type="EMBL" id="ANJA01001682">
    <property type="protein sequence ID" value="ETO75309.1"/>
    <property type="molecule type" value="Genomic_DNA"/>
</dbReference>
<evidence type="ECO:0000256" key="2">
    <source>
        <dbReference type="ARBA" id="ARBA00004613"/>
    </source>
</evidence>
<dbReference type="OrthoDB" id="2379186at2759"/>
<sequence>MDGFGQTVFTLSSFQALLSRERLVCAIVGEKSVLTIKISDTEMVDTLKDATKEKKKCGACELKLFLAVAGGEWLLEKGPAAQALKNGVIHPDVKKIIDENKMMASWTIEDVLNESETTGKRAPIPKQVQVLVMLLGDVRKAKWRRLNTNYKSWIQSINNTQVTARPATCDELSEYLKHELAVSIPLNDRLFVMVTMLRDSTGELVGIISKLFEPVSSGVGLHDITASVVSPPIEPL</sequence>
<name>A0A081A8U8_PHYNI</name>
<accession>A0A081A8U8</accession>
<comment type="caution">
    <text evidence="5">The sequence shown here is derived from an EMBL/GenBank/DDBJ whole genome shotgun (WGS) entry which is preliminary data.</text>
</comment>
<dbReference type="AlphaFoldDB" id="A0A081A8U8"/>
<evidence type="ECO:0000313" key="5">
    <source>
        <dbReference type="EMBL" id="ETO75309.1"/>
    </source>
</evidence>
<keyword evidence="3" id="KW-0964">Secreted</keyword>
<reference evidence="5 6" key="1">
    <citation type="submission" date="2013-11" db="EMBL/GenBank/DDBJ databases">
        <title>The Genome Sequence of Phytophthora parasitica P1976.</title>
        <authorList>
            <consortium name="The Broad Institute Genomics Platform"/>
            <person name="Russ C."/>
            <person name="Tyler B."/>
            <person name="Panabieres F."/>
            <person name="Shan W."/>
            <person name="Tripathy S."/>
            <person name="Grunwald N."/>
            <person name="Machado M."/>
            <person name="Johnson C.S."/>
            <person name="Walker B."/>
            <person name="Young S."/>
            <person name="Zeng Q."/>
            <person name="Gargeya S."/>
            <person name="Fitzgerald M."/>
            <person name="Haas B."/>
            <person name="Abouelleil A."/>
            <person name="Allen A.W."/>
            <person name="Alvarado L."/>
            <person name="Arachchi H.M."/>
            <person name="Berlin A.M."/>
            <person name="Chapman S.B."/>
            <person name="Gainer-Dewar J."/>
            <person name="Goldberg J."/>
            <person name="Griggs A."/>
            <person name="Gujja S."/>
            <person name="Hansen M."/>
            <person name="Howarth C."/>
            <person name="Imamovic A."/>
            <person name="Ireland A."/>
            <person name="Larimer J."/>
            <person name="McCowan C."/>
            <person name="Murphy C."/>
            <person name="Pearson M."/>
            <person name="Poon T.W."/>
            <person name="Priest M."/>
            <person name="Roberts A."/>
            <person name="Saif S."/>
            <person name="Shea T."/>
            <person name="Sisk P."/>
            <person name="Sykes S."/>
            <person name="Wortman J."/>
            <person name="Nusbaum C."/>
            <person name="Birren B."/>
        </authorList>
    </citation>
    <scope>NUCLEOTIDE SEQUENCE [LARGE SCALE GENOMIC DNA]</scope>
    <source>
        <strain evidence="5 6">P1976</strain>
    </source>
</reference>
<evidence type="ECO:0000256" key="3">
    <source>
        <dbReference type="ARBA" id="ARBA00022525"/>
    </source>
</evidence>
<feature type="domain" description="Crinkler effector protein N-terminal" evidence="4">
    <location>
        <begin position="22"/>
        <end position="132"/>
    </location>
</feature>
<dbReference type="InterPro" id="IPR045379">
    <property type="entry name" value="Crinkler_N"/>
</dbReference>
<dbReference type="GO" id="GO:0043657">
    <property type="term" value="C:host cell"/>
    <property type="evidence" value="ECO:0007669"/>
    <property type="project" value="UniProtKB-SubCell"/>
</dbReference>
<dbReference type="Pfam" id="PF20147">
    <property type="entry name" value="Crinkler"/>
    <property type="match status" value="1"/>
</dbReference>
<evidence type="ECO:0000259" key="4">
    <source>
        <dbReference type="Pfam" id="PF20147"/>
    </source>
</evidence>
<evidence type="ECO:0000313" key="6">
    <source>
        <dbReference type="Proteomes" id="UP000028582"/>
    </source>
</evidence>
<protein>
    <recommendedName>
        <fullName evidence="4">Crinkler effector protein N-terminal domain-containing protein</fullName>
    </recommendedName>
</protein>